<dbReference type="InterPro" id="IPR020904">
    <property type="entry name" value="Sc_DH/Rdtase_CS"/>
</dbReference>
<dbReference type="STRING" id="1428652.BIV24_26010"/>
<dbReference type="Pfam" id="PF13561">
    <property type="entry name" value="adh_short_C2"/>
    <property type="match status" value="1"/>
</dbReference>
<proteinExistence type="inferred from homology"/>
<dbReference type="PROSITE" id="PS00061">
    <property type="entry name" value="ADH_SHORT"/>
    <property type="match status" value="1"/>
</dbReference>
<dbReference type="GO" id="GO:0016616">
    <property type="term" value="F:oxidoreductase activity, acting on the CH-OH group of donors, NAD or NADP as acceptor"/>
    <property type="evidence" value="ECO:0007669"/>
    <property type="project" value="TreeGrafter"/>
</dbReference>
<evidence type="ECO:0000256" key="1">
    <source>
        <dbReference type="ARBA" id="ARBA00006484"/>
    </source>
</evidence>
<dbReference type="AlphaFoldDB" id="A0A1S2NZ53"/>
<accession>A0A1S2NZ53</accession>
<evidence type="ECO:0000313" key="3">
    <source>
        <dbReference type="EMBL" id="OIJ86711.1"/>
    </source>
</evidence>
<dbReference type="InterPro" id="IPR036291">
    <property type="entry name" value="NAD(P)-bd_dom_sf"/>
</dbReference>
<evidence type="ECO:0000256" key="2">
    <source>
        <dbReference type="ARBA" id="ARBA00023002"/>
    </source>
</evidence>
<dbReference type="FunFam" id="3.40.50.720:FF:000084">
    <property type="entry name" value="Short-chain dehydrogenase reductase"/>
    <property type="match status" value="1"/>
</dbReference>
<dbReference type="Proteomes" id="UP000179935">
    <property type="component" value="Unassembled WGS sequence"/>
</dbReference>
<dbReference type="SUPFAM" id="SSF51735">
    <property type="entry name" value="NAD(P)-binding Rossmann-fold domains"/>
    <property type="match status" value="1"/>
</dbReference>
<organism evidence="3 4">
    <name type="scientific">Streptomyces colonosanans</name>
    <dbReference type="NCBI Taxonomy" id="1428652"/>
    <lineage>
        <taxon>Bacteria</taxon>
        <taxon>Bacillati</taxon>
        <taxon>Actinomycetota</taxon>
        <taxon>Actinomycetes</taxon>
        <taxon>Kitasatosporales</taxon>
        <taxon>Streptomycetaceae</taxon>
        <taxon>Streptomyces</taxon>
    </lineage>
</organism>
<gene>
    <name evidence="3" type="ORF">BIV24_26010</name>
</gene>
<dbReference type="PANTHER" id="PTHR42760:SF122">
    <property type="entry name" value="NAD(P)-BINDING PROTEIN"/>
    <property type="match status" value="1"/>
</dbReference>
<dbReference type="InterPro" id="IPR002347">
    <property type="entry name" value="SDR_fam"/>
</dbReference>
<dbReference type="EMBL" id="MLYP01000072">
    <property type="protein sequence ID" value="OIJ86711.1"/>
    <property type="molecule type" value="Genomic_DNA"/>
</dbReference>
<keyword evidence="2" id="KW-0560">Oxidoreductase</keyword>
<protein>
    <submittedName>
        <fullName evidence="3">Oxidoreductase</fullName>
    </submittedName>
</protein>
<dbReference type="NCBIfam" id="NF005559">
    <property type="entry name" value="PRK07231.1"/>
    <property type="match status" value="1"/>
</dbReference>
<dbReference type="PRINTS" id="PR00080">
    <property type="entry name" value="SDRFAMILY"/>
</dbReference>
<keyword evidence="4" id="KW-1185">Reference proteome</keyword>
<dbReference type="GO" id="GO:0048038">
    <property type="term" value="F:quinone binding"/>
    <property type="evidence" value="ECO:0007669"/>
    <property type="project" value="TreeGrafter"/>
</dbReference>
<name>A0A1S2NZ53_9ACTN</name>
<dbReference type="GO" id="GO:0006633">
    <property type="term" value="P:fatty acid biosynthetic process"/>
    <property type="evidence" value="ECO:0007669"/>
    <property type="project" value="TreeGrafter"/>
</dbReference>
<comment type="caution">
    <text evidence="3">The sequence shown here is derived from an EMBL/GenBank/DDBJ whole genome shotgun (WGS) entry which is preliminary data.</text>
</comment>
<sequence length="281" mass="28675">MTVGFDLKGKVAIVTGAGSRASGIGNGRAAAVLLADAGAHVVVVDSAPEHMEETQKLIAERGGESLAVTADVTDPDACAAVVEQAMDAWGQLDVLVNNVGVAGPSGTVLDVDLLAWDQCLRVNLTSMVLMSRVAIPRMRTSGGGSIINMSSVAGLVGGHQGIAYPTTKAAIVGLTRTMAAHHGREGIRVNALAPGAVHTPMVYSQGIDEAAREQRRLAAPLGTEGTGWDVGDAVLFLASPRSRWITGTVLPVDAGLTATLGTYTPSVTAAPPAQADTGPQR</sequence>
<dbReference type="PANTHER" id="PTHR42760">
    <property type="entry name" value="SHORT-CHAIN DEHYDROGENASES/REDUCTASES FAMILY MEMBER"/>
    <property type="match status" value="1"/>
</dbReference>
<comment type="similarity">
    <text evidence="1">Belongs to the short-chain dehydrogenases/reductases (SDR) family.</text>
</comment>
<evidence type="ECO:0000313" key="4">
    <source>
        <dbReference type="Proteomes" id="UP000179935"/>
    </source>
</evidence>
<dbReference type="RefSeq" id="WP_071368876.1">
    <property type="nucleotide sequence ID" value="NZ_MLYP01000072.1"/>
</dbReference>
<dbReference type="CDD" id="cd05233">
    <property type="entry name" value="SDR_c"/>
    <property type="match status" value="1"/>
</dbReference>
<dbReference type="Gene3D" id="3.40.50.720">
    <property type="entry name" value="NAD(P)-binding Rossmann-like Domain"/>
    <property type="match status" value="1"/>
</dbReference>
<dbReference type="OrthoDB" id="7064009at2"/>
<reference evidence="3 4" key="1">
    <citation type="submission" date="2016-10" db="EMBL/GenBank/DDBJ databases">
        <title>Genome sequence of Streptomyces sp. MUSC 93.</title>
        <authorList>
            <person name="Lee L.-H."/>
            <person name="Ser H.-L."/>
            <person name="Law J.W.-F."/>
        </authorList>
    </citation>
    <scope>NUCLEOTIDE SEQUENCE [LARGE SCALE GENOMIC DNA]</scope>
    <source>
        <strain evidence="3 4">MUSC 93</strain>
    </source>
</reference>
<dbReference type="PRINTS" id="PR00081">
    <property type="entry name" value="GDHRDH"/>
</dbReference>